<evidence type="ECO:0000313" key="3">
    <source>
        <dbReference type="Proteomes" id="UP000215483"/>
    </source>
</evidence>
<feature type="domain" description="Acyl-CoA oxidase C-terminal" evidence="1">
    <location>
        <begin position="11"/>
        <end position="61"/>
    </location>
</feature>
<protein>
    <recommendedName>
        <fullName evidence="1">Acyl-CoA oxidase C-terminal domain-containing protein</fullName>
    </recommendedName>
</protein>
<dbReference type="SUPFAM" id="SSF47203">
    <property type="entry name" value="Acyl-CoA dehydrogenase C-terminal domain-like"/>
    <property type="match status" value="1"/>
</dbReference>
<dbReference type="Pfam" id="PF01756">
    <property type="entry name" value="ACOX"/>
    <property type="match status" value="1"/>
</dbReference>
<keyword evidence="3" id="KW-1185">Reference proteome</keyword>
<dbReference type="EMBL" id="MCGQ01000042">
    <property type="protein sequence ID" value="OXY89694.1"/>
    <property type="molecule type" value="Genomic_DNA"/>
</dbReference>
<accession>A0A233S215</accession>
<dbReference type="InterPro" id="IPR036250">
    <property type="entry name" value="AcylCo_DH-like_C"/>
</dbReference>
<dbReference type="GO" id="GO:0006635">
    <property type="term" value="P:fatty acid beta-oxidation"/>
    <property type="evidence" value="ECO:0007669"/>
    <property type="project" value="InterPro"/>
</dbReference>
<organism evidence="2 3">
    <name type="scientific">Streptomyces diastatochromogenes</name>
    <dbReference type="NCBI Taxonomy" id="42236"/>
    <lineage>
        <taxon>Bacteria</taxon>
        <taxon>Bacillati</taxon>
        <taxon>Actinomycetota</taxon>
        <taxon>Actinomycetes</taxon>
        <taxon>Kitasatosporales</taxon>
        <taxon>Streptomycetaceae</taxon>
        <taxon>Streptomyces</taxon>
    </lineage>
</organism>
<sequence length="84" mass="9222">MWRDRQFVLLGPHTGELLAHGLLTPEQVHQLPHALDALYARRATDLLLLTDAFAIPEALLDVPAAFPDFIDRYTALAPTAGGHP</sequence>
<dbReference type="AlphaFoldDB" id="A0A233S215"/>
<reference evidence="2 3" key="1">
    <citation type="submission" date="2016-07" db="EMBL/GenBank/DDBJ databases">
        <title>Draft genome of Streptomyces diastatochromogenes.</title>
        <authorList>
            <person name="Podduturi R."/>
            <person name="Lukassen M.B."/>
            <person name="Clausen N."/>
            <person name="Nielsen J.L."/>
            <person name="Jorgensen N.O."/>
        </authorList>
    </citation>
    <scope>NUCLEOTIDE SEQUENCE [LARGE SCALE GENOMIC DNA]</scope>
    <source>
        <strain evidence="2 3">DSM 40608</strain>
    </source>
</reference>
<name>A0A233S215_STRDA</name>
<dbReference type="Proteomes" id="UP000215483">
    <property type="component" value="Unassembled WGS sequence"/>
</dbReference>
<gene>
    <name evidence="2" type="ORF">BEK98_37430</name>
</gene>
<dbReference type="GO" id="GO:0003997">
    <property type="term" value="F:acyl-CoA oxidase activity"/>
    <property type="evidence" value="ECO:0007669"/>
    <property type="project" value="InterPro"/>
</dbReference>
<evidence type="ECO:0000259" key="1">
    <source>
        <dbReference type="Pfam" id="PF01756"/>
    </source>
</evidence>
<evidence type="ECO:0000313" key="2">
    <source>
        <dbReference type="EMBL" id="OXY89694.1"/>
    </source>
</evidence>
<comment type="caution">
    <text evidence="2">The sequence shown here is derived from an EMBL/GenBank/DDBJ whole genome shotgun (WGS) entry which is preliminary data.</text>
</comment>
<proteinExistence type="predicted"/>
<dbReference type="InterPro" id="IPR002655">
    <property type="entry name" value="Acyl-CoA_oxidase_C"/>
</dbReference>